<keyword evidence="1" id="KW-1133">Transmembrane helix</keyword>
<dbReference type="EMBL" id="KZ821504">
    <property type="protein sequence ID" value="PYH28768.1"/>
    <property type="molecule type" value="Genomic_DNA"/>
</dbReference>
<evidence type="ECO:0000313" key="3">
    <source>
        <dbReference type="Proteomes" id="UP000247647"/>
    </source>
</evidence>
<dbReference type="AlphaFoldDB" id="A0A318YKG0"/>
<feature type="transmembrane region" description="Helical" evidence="1">
    <location>
        <begin position="55"/>
        <end position="73"/>
    </location>
</feature>
<dbReference type="RefSeq" id="XP_025474246.1">
    <property type="nucleotide sequence ID" value="XM_025618619.1"/>
</dbReference>
<keyword evidence="1" id="KW-0812">Transmembrane</keyword>
<feature type="transmembrane region" description="Helical" evidence="1">
    <location>
        <begin position="26"/>
        <end position="43"/>
    </location>
</feature>
<dbReference type="Proteomes" id="UP000247647">
    <property type="component" value="Unassembled WGS sequence"/>
</dbReference>
<keyword evidence="1" id="KW-0472">Membrane</keyword>
<proteinExistence type="predicted"/>
<keyword evidence="3" id="KW-1185">Reference proteome</keyword>
<evidence type="ECO:0000256" key="1">
    <source>
        <dbReference type="SAM" id="Phobius"/>
    </source>
</evidence>
<protein>
    <submittedName>
        <fullName evidence="2">Uncharacterized protein</fullName>
    </submittedName>
</protein>
<name>A0A318YKG0_ASPNB</name>
<gene>
    <name evidence="2" type="ORF">BO87DRAFT_210646</name>
</gene>
<dbReference type="GeneID" id="37121075"/>
<sequence>MIVGPEFILCHLIFHLISRPTQRPPIWAFFLTIFILFDLNYFLAPPSRGGKRINYCFLIISLFFFLFSFFFFSDYLLETWILDFFVFPFNLSGVFLSLPREANLE</sequence>
<accession>A0A318YKG0</accession>
<reference evidence="2" key="1">
    <citation type="submission" date="2016-12" db="EMBL/GenBank/DDBJ databases">
        <title>The genomes of Aspergillus section Nigri reveals drivers in fungal speciation.</title>
        <authorList>
            <consortium name="DOE Joint Genome Institute"/>
            <person name="Vesth T.C."/>
            <person name="Nybo J."/>
            <person name="Theobald S."/>
            <person name="Brandl J."/>
            <person name="Frisvad J.C."/>
            <person name="Nielsen K.F."/>
            <person name="Lyhne E.K."/>
            <person name="Kogle M.E."/>
            <person name="Kuo A."/>
            <person name="Riley R."/>
            <person name="Clum A."/>
            <person name="Nolan M."/>
            <person name="Lipzen A."/>
            <person name="Salamov A."/>
            <person name="Henrissat B."/>
            <person name="Wiebenga A."/>
            <person name="De Vries R.P."/>
            <person name="Grigoriev I.V."/>
            <person name="Mortensen U.H."/>
            <person name="Andersen M.R."/>
            <person name="Baker S.E."/>
        </authorList>
    </citation>
    <scope>NUCLEOTIDE SEQUENCE [LARGE SCALE GENOMIC DNA]</scope>
    <source>
        <strain evidence="2">CBS 115656</strain>
    </source>
</reference>
<evidence type="ECO:0000313" key="2">
    <source>
        <dbReference type="EMBL" id="PYH28768.1"/>
    </source>
</evidence>
<feature type="transmembrane region" description="Helical" evidence="1">
    <location>
        <begin position="79"/>
        <end position="98"/>
    </location>
</feature>
<organism evidence="2 3">
    <name type="scientific">Aspergillus neoniger (strain CBS 115656)</name>
    <dbReference type="NCBI Taxonomy" id="1448310"/>
    <lineage>
        <taxon>Eukaryota</taxon>
        <taxon>Fungi</taxon>
        <taxon>Dikarya</taxon>
        <taxon>Ascomycota</taxon>
        <taxon>Pezizomycotina</taxon>
        <taxon>Eurotiomycetes</taxon>
        <taxon>Eurotiomycetidae</taxon>
        <taxon>Eurotiales</taxon>
        <taxon>Aspergillaceae</taxon>
        <taxon>Aspergillus</taxon>
        <taxon>Aspergillus subgen. Circumdati</taxon>
    </lineage>
</organism>